<dbReference type="InParanoid" id="W2S931"/>
<dbReference type="InterPro" id="IPR025659">
    <property type="entry name" value="Tubby-like_C"/>
</dbReference>
<dbReference type="RefSeq" id="XP_008712925.1">
    <property type="nucleotide sequence ID" value="XM_008714703.1"/>
</dbReference>
<organism evidence="2 3">
    <name type="scientific">Cyphellophora europaea (strain CBS 101466)</name>
    <name type="common">Phialophora europaea</name>
    <dbReference type="NCBI Taxonomy" id="1220924"/>
    <lineage>
        <taxon>Eukaryota</taxon>
        <taxon>Fungi</taxon>
        <taxon>Dikarya</taxon>
        <taxon>Ascomycota</taxon>
        <taxon>Pezizomycotina</taxon>
        <taxon>Eurotiomycetes</taxon>
        <taxon>Chaetothyriomycetidae</taxon>
        <taxon>Chaetothyriales</taxon>
        <taxon>Cyphellophoraceae</taxon>
        <taxon>Cyphellophora</taxon>
    </lineage>
</organism>
<dbReference type="EMBL" id="KB822713">
    <property type="protein sequence ID" value="ETN45155.1"/>
    <property type="molecule type" value="Genomic_DNA"/>
</dbReference>
<evidence type="ECO:0000313" key="3">
    <source>
        <dbReference type="Proteomes" id="UP000030752"/>
    </source>
</evidence>
<evidence type="ECO:0000256" key="1">
    <source>
        <dbReference type="ARBA" id="ARBA00005437"/>
    </source>
</evidence>
<proteinExistence type="inferred from homology"/>
<dbReference type="HOGENOM" id="CLU_063146_1_1_1"/>
<name>W2S931_CYPE1</name>
<reference evidence="2 3" key="1">
    <citation type="submission" date="2013-03" db="EMBL/GenBank/DDBJ databases">
        <title>The Genome Sequence of Phialophora europaea CBS 101466.</title>
        <authorList>
            <consortium name="The Broad Institute Genomics Platform"/>
            <person name="Cuomo C."/>
            <person name="de Hoog S."/>
            <person name="Gorbushina A."/>
            <person name="Walker B."/>
            <person name="Young S.K."/>
            <person name="Zeng Q."/>
            <person name="Gargeya S."/>
            <person name="Fitzgerald M."/>
            <person name="Haas B."/>
            <person name="Abouelleil A."/>
            <person name="Allen A.W."/>
            <person name="Alvarado L."/>
            <person name="Arachchi H.M."/>
            <person name="Berlin A.M."/>
            <person name="Chapman S.B."/>
            <person name="Gainer-Dewar J."/>
            <person name="Goldberg J."/>
            <person name="Griggs A."/>
            <person name="Gujja S."/>
            <person name="Hansen M."/>
            <person name="Howarth C."/>
            <person name="Imamovic A."/>
            <person name="Ireland A."/>
            <person name="Larimer J."/>
            <person name="McCowan C."/>
            <person name="Murphy C."/>
            <person name="Pearson M."/>
            <person name="Poon T.W."/>
            <person name="Priest M."/>
            <person name="Roberts A."/>
            <person name="Saif S."/>
            <person name="Shea T."/>
            <person name="Sisk P."/>
            <person name="Sykes S."/>
            <person name="Wortman J."/>
            <person name="Nusbaum C."/>
            <person name="Birren B."/>
        </authorList>
    </citation>
    <scope>NUCLEOTIDE SEQUENCE [LARGE SCALE GENOMIC DNA]</scope>
    <source>
        <strain evidence="2 3">CBS 101466</strain>
    </source>
</reference>
<dbReference type="PANTHER" id="PTHR31087">
    <property type="match status" value="1"/>
</dbReference>
<gene>
    <name evidence="2" type="ORF">HMPREF1541_10032</name>
</gene>
<dbReference type="InterPro" id="IPR007612">
    <property type="entry name" value="LOR"/>
</dbReference>
<dbReference type="InterPro" id="IPR038595">
    <property type="entry name" value="LOR_sf"/>
</dbReference>
<protein>
    <recommendedName>
        <fullName evidence="4">Tubby C-terminal domain-containing protein</fullName>
    </recommendedName>
</protein>
<evidence type="ECO:0008006" key="4">
    <source>
        <dbReference type="Google" id="ProtNLM"/>
    </source>
</evidence>
<dbReference type="Pfam" id="PF04525">
    <property type="entry name" value="LOR"/>
    <property type="match status" value="1"/>
</dbReference>
<dbReference type="OrthoDB" id="97518at2759"/>
<dbReference type="eggNOG" id="ENOG502QUU9">
    <property type="taxonomic scope" value="Eukaryota"/>
</dbReference>
<dbReference type="PANTHER" id="PTHR31087:SF161">
    <property type="entry name" value="TUBBY C 2 FAMILY PROTEIN"/>
    <property type="match status" value="1"/>
</dbReference>
<keyword evidence="3" id="KW-1185">Reference proteome</keyword>
<evidence type="ECO:0000313" key="2">
    <source>
        <dbReference type="EMBL" id="ETN45155.1"/>
    </source>
</evidence>
<accession>W2S931</accession>
<dbReference type="GeneID" id="19977371"/>
<dbReference type="Gene3D" id="2.40.160.200">
    <property type="entry name" value="LURP1-related"/>
    <property type="match status" value="1"/>
</dbReference>
<comment type="similarity">
    <text evidence="1">Belongs to the LOR family.</text>
</comment>
<dbReference type="STRING" id="1220924.W2S931"/>
<dbReference type="Proteomes" id="UP000030752">
    <property type="component" value="Unassembled WGS sequence"/>
</dbReference>
<dbReference type="AlphaFoldDB" id="W2S931"/>
<dbReference type="SUPFAM" id="SSF54518">
    <property type="entry name" value="Tubby C-terminal domain-like"/>
    <property type="match status" value="1"/>
</dbReference>
<sequence length="201" mass="22530">MAAQLQPLPRPIAIFPQFIARQSESIKLREKIMSLSGDSFYIETYPSKQPLLQVKGDAFSLSGRKAVADMQGNPLFTIRKQHFSIPSTYYAEDPAGNKFFEVQGKWSLGSSKAVGVFSYRDQQTGQPREGRLFMKGDFFDRKADIKDEATGQVVATIDRKFLNARELLGGQQTYLVTCAPGIDMALICAMCICLDERRNEN</sequence>
<dbReference type="VEuPathDB" id="FungiDB:HMPREF1541_10032"/>